<dbReference type="Proteomes" id="UP001497623">
    <property type="component" value="Unassembled WGS sequence"/>
</dbReference>
<feature type="compositionally biased region" description="Basic and acidic residues" evidence="1">
    <location>
        <begin position="25"/>
        <end position="34"/>
    </location>
</feature>
<feature type="compositionally biased region" description="Acidic residues" evidence="1">
    <location>
        <begin position="1"/>
        <end position="10"/>
    </location>
</feature>
<name>A0AAV2PSU1_MEGNR</name>
<dbReference type="EMBL" id="CAXKWB010001245">
    <property type="protein sequence ID" value="CAL4063744.1"/>
    <property type="molecule type" value="Genomic_DNA"/>
</dbReference>
<gene>
    <name evidence="2" type="ORF">MNOR_LOCUS3599</name>
</gene>
<sequence length="250" mass="26598">MAEQRDDEGSGQETSGGSMGSLDSPDGRGPREDTPPAPCAAFCGPRTCNTLPPNLSSPHHAAQASSEPKRRRLWGLRGLVKMFRRRVRRRMSASTSPEPAPTTLRARSTSELQMDQSIRTSVGPYNQGLSVSHDSVFSPDTPSGANAHTPPALVIATRGVNMAELKAALRRRGRGEDSGSGDDDLGLPRSPPTSPTTLDVLNHGLKSCSRATQSTCSDGSLLSMGSSENDEVCTFSCGPALCVRNFSMWE</sequence>
<reference evidence="2 3" key="1">
    <citation type="submission" date="2024-05" db="EMBL/GenBank/DDBJ databases">
        <authorList>
            <person name="Wallberg A."/>
        </authorList>
    </citation>
    <scope>NUCLEOTIDE SEQUENCE [LARGE SCALE GENOMIC DNA]</scope>
</reference>
<feature type="region of interest" description="Disordered" evidence="1">
    <location>
        <begin position="87"/>
        <end position="112"/>
    </location>
</feature>
<accession>A0AAV2PSU1</accession>
<keyword evidence="3" id="KW-1185">Reference proteome</keyword>
<protein>
    <submittedName>
        <fullName evidence="2">Uncharacterized protein</fullName>
    </submittedName>
</protein>
<evidence type="ECO:0000256" key="1">
    <source>
        <dbReference type="SAM" id="MobiDB-lite"/>
    </source>
</evidence>
<proteinExistence type="predicted"/>
<organism evidence="2 3">
    <name type="scientific">Meganyctiphanes norvegica</name>
    <name type="common">Northern krill</name>
    <name type="synonym">Thysanopoda norvegica</name>
    <dbReference type="NCBI Taxonomy" id="48144"/>
    <lineage>
        <taxon>Eukaryota</taxon>
        <taxon>Metazoa</taxon>
        <taxon>Ecdysozoa</taxon>
        <taxon>Arthropoda</taxon>
        <taxon>Crustacea</taxon>
        <taxon>Multicrustacea</taxon>
        <taxon>Malacostraca</taxon>
        <taxon>Eumalacostraca</taxon>
        <taxon>Eucarida</taxon>
        <taxon>Euphausiacea</taxon>
        <taxon>Euphausiidae</taxon>
        <taxon>Meganyctiphanes</taxon>
    </lineage>
</organism>
<feature type="region of interest" description="Disordered" evidence="1">
    <location>
        <begin position="1"/>
        <end position="49"/>
    </location>
</feature>
<evidence type="ECO:0000313" key="2">
    <source>
        <dbReference type="EMBL" id="CAL4063744.1"/>
    </source>
</evidence>
<dbReference type="AlphaFoldDB" id="A0AAV2PSU1"/>
<evidence type="ECO:0000313" key="3">
    <source>
        <dbReference type="Proteomes" id="UP001497623"/>
    </source>
</evidence>
<feature type="region of interest" description="Disordered" evidence="1">
    <location>
        <begin position="169"/>
        <end position="197"/>
    </location>
</feature>
<comment type="caution">
    <text evidence="2">The sequence shown here is derived from an EMBL/GenBank/DDBJ whole genome shotgun (WGS) entry which is preliminary data.</text>
</comment>